<feature type="compositionally biased region" description="Polar residues" evidence="1">
    <location>
        <begin position="517"/>
        <end position="544"/>
    </location>
</feature>
<feature type="compositionally biased region" description="Gly residues" evidence="1">
    <location>
        <begin position="546"/>
        <end position="562"/>
    </location>
</feature>
<feature type="compositionally biased region" description="Basic and acidic residues" evidence="1">
    <location>
        <begin position="209"/>
        <end position="218"/>
    </location>
</feature>
<reference evidence="2 3" key="1">
    <citation type="submission" date="2014-02" db="EMBL/GenBank/DDBJ databases">
        <title>The genome sequence of the entomopathogenic fungus Metarhizium robertsii ARSEF 2575.</title>
        <authorList>
            <person name="Giuliano Garisto Donzelli B."/>
            <person name="Roe B.A."/>
            <person name="Macmil S.L."/>
            <person name="Krasnoff S.B."/>
            <person name="Gibson D.M."/>
        </authorList>
    </citation>
    <scope>NUCLEOTIDE SEQUENCE [LARGE SCALE GENOMIC DNA]</scope>
    <source>
        <strain evidence="2 3">ARSEF 2575</strain>
    </source>
</reference>
<protein>
    <submittedName>
        <fullName evidence="2">Uncharacterized protein</fullName>
    </submittedName>
</protein>
<feature type="compositionally biased region" description="Basic and acidic residues" evidence="1">
    <location>
        <begin position="252"/>
        <end position="312"/>
    </location>
</feature>
<evidence type="ECO:0000313" key="2">
    <source>
        <dbReference type="EMBL" id="EXV03458.1"/>
    </source>
</evidence>
<name>A0A0A1V1P7_9HYPO</name>
<feature type="region of interest" description="Disordered" evidence="1">
    <location>
        <begin position="462"/>
        <end position="678"/>
    </location>
</feature>
<feature type="compositionally biased region" description="Polar residues" evidence="1">
    <location>
        <begin position="500"/>
        <end position="510"/>
    </location>
</feature>
<feature type="compositionally biased region" description="Low complexity" evidence="1">
    <location>
        <begin position="601"/>
        <end position="622"/>
    </location>
</feature>
<dbReference type="HOGENOM" id="CLU_015735_0_0_1"/>
<proteinExistence type="predicted"/>
<sequence>MPRNNKWPSKSLLFCEYIVGTTIQSALGPIPKKPRKKRDVVTVEVFTDDETEEDTVKITYPRSGRSTKPETKTDATVKKVRFEEEPKKSALKKTPAASESEDTPTDSEADTSAESSDSKPSEPPSPPKSKNKKNKEKGKEAAKSSDSEDDSEPHPTCECSNCTRGRQKQQRAASKASKKAKQSDCDSEVATDEELAKGQKNGGKKGKAKEKEKAKVDSSEGESQEESAKDTDDSSDEKKKENKQQGKKNKNKNKEANKNEDQAKNGQNKDKNDDKPKDKEPEKEPEKQPAESTEQKASPKEKESEQKKEKRYPTPYPGPHPRRPNLIAPMRAEVVHTERVVETPEDPIPNAYYDAENNIVRIYHGPVYGHHHQSLYPKRDPSLRPLPIGMPHPTQNPYYHGFDRSQDKTSMEHVPITQGMAMPAWNAFAPMGFAGYPGPFPGGPWPQMEPATQAQNQNQNRGAFSLLNPNPNPVGAAPSSKDQDVAGGNNVFPPGKHNSYLPNKTRSQFSAYGGSNGSVRNASPKNPSRSGVENQGQMCQPQQSGWGNGNGNENGNASGNGGATDTWGTQTQENAWDSNNNGGPGGSQEFNAGDNQESTWNNNINAGNDSGNNGGSDWPSGGQPSGGDATWENQDAQNGSNDNGVQWGDTAQDNNAPSAEAHNNVMPGSWSGPAEAPAWGDATMAASTNGKVDAIGW</sequence>
<feature type="compositionally biased region" description="Polar residues" evidence="1">
    <location>
        <begin position="631"/>
        <end position="657"/>
    </location>
</feature>
<feature type="compositionally biased region" description="Basic and acidic residues" evidence="1">
    <location>
        <begin position="67"/>
        <end position="88"/>
    </location>
</feature>
<feature type="compositionally biased region" description="Acidic residues" evidence="1">
    <location>
        <begin position="99"/>
        <end position="111"/>
    </location>
</feature>
<dbReference type="eggNOG" id="ENOG502QQ65">
    <property type="taxonomic scope" value="Eukaryota"/>
</dbReference>
<feature type="compositionally biased region" description="Polar residues" evidence="1">
    <location>
        <begin position="588"/>
        <end position="600"/>
    </location>
</feature>
<evidence type="ECO:0000313" key="3">
    <source>
        <dbReference type="Proteomes" id="UP000030151"/>
    </source>
</evidence>
<feature type="compositionally biased region" description="Basic and acidic residues" evidence="1">
    <location>
        <begin position="226"/>
        <end position="244"/>
    </location>
</feature>
<dbReference type="EMBL" id="JELW01000003">
    <property type="protein sequence ID" value="EXV03458.1"/>
    <property type="molecule type" value="Genomic_DNA"/>
</dbReference>
<dbReference type="Proteomes" id="UP000030151">
    <property type="component" value="Unassembled WGS sequence"/>
</dbReference>
<gene>
    <name evidence="2" type="ORF">X797_003258</name>
</gene>
<accession>A0A0A1V1P7</accession>
<feature type="compositionally biased region" description="Basic and acidic residues" evidence="1">
    <location>
        <begin position="137"/>
        <end position="146"/>
    </location>
</feature>
<dbReference type="OrthoDB" id="3439935at2759"/>
<dbReference type="AlphaFoldDB" id="A0A0A1V1P7"/>
<feature type="region of interest" description="Disordered" evidence="1">
    <location>
        <begin position="47"/>
        <end position="325"/>
    </location>
</feature>
<comment type="caution">
    <text evidence="2">The sequence shown here is derived from an EMBL/GenBank/DDBJ whole genome shotgun (WGS) entry which is preliminary data.</text>
</comment>
<organism evidence="2 3">
    <name type="scientific">Metarhizium robertsii</name>
    <dbReference type="NCBI Taxonomy" id="568076"/>
    <lineage>
        <taxon>Eukaryota</taxon>
        <taxon>Fungi</taxon>
        <taxon>Dikarya</taxon>
        <taxon>Ascomycota</taxon>
        <taxon>Pezizomycotina</taxon>
        <taxon>Sordariomycetes</taxon>
        <taxon>Hypocreomycetidae</taxon>
        <taxon>Hypocreales</taxon>
        <taxon>Clavicipitaceae</taxon>
        <taxon>Metarhizium</taxon>
    </lineage>
</organism>
<evidence type="ECO:0000256" key="1">
    <source>
        <dbReference type="SAM" id="MobiDB-lite"/>
    </source>
</evidence>
<feature type="compositionally biased region" description="Polar residues" evidence="1">
    <location>
        <begin position="566"/>
        <end position="581"/>
    </location>
</feature>